<dbReference type="OrthoDB" id="2151982at2759"/>
<dbReference type="Proteomes" id="UP000799640">
    <property type="component" value="Unassembled WGS sequence"/>
</dbReference>
<dbReference type="AlphaFoldDB" id="A0A6G1I5J6"/>
<accession>A0A6G1I5J6</accession>
<evidence type="ECO:0000313" key="1">
    <source>
        <dbReference type="EMBL" id="KAF2403578.1"/>
    </source>
</evidence>
<sequence>MSAKLPSLTNIPRRFPGYCLSLSTPLIDEMGLQLSTLDDSLVLSIGSGSGLLEACVRRQFPRLRIEAVEVAEGINSYLPDDCMHVVKGTWETCSRSSDASAWLFVYPRQPSLITKYLHTHAENVQLVIWLGPKVDWQDFKPCFESGLKVEEVKNCGLAEYEMMVIARL</sequence>
<gene>
    <name evidence="1" type="ORF">EJ06DRAFT_527188</name>
</gene>
<evidence type="ECO:0000313" key="2">
    <source>
        <dbReference type="Proteomes" id="UP000799640"/>
    </source>
</evidence>
<keyword evidence="2" id="KW-1185">Reference proteome</keyword>
<organism evidence="1 2">
    <name type="scientific">Trichodelitschia bisporula</name>
    <dbReference type="NCBI Taxonomy" id="703511"/>
    <lineage>
        <taxon>Eukaryota</taxon>
        <taxon>Fungi</taxon>
        <taxon>Dikarya</taxon>
        <taxon>Ascomycota</taxon>
        <taxon>Pezizomycotina</taxon>
        <taxon>Dothideomycetes</taxon>
        <taxon>Dothideomycetes incertae sedis</taxon>
        <taxon>Phaeotrichales</taxon>
        <taxon>Phaeotrichaceae</taxon>
        <taxon>Trichodelitschia</taxon>
    </lineage>
</organism>
<proteinExistence type="predicted"/>
<reference evidence="1" key="1">
    <citation type="journal article" date="2020" name="Stud. Mycol.">
        <title>101 Dothideomycetes genomes: a test case for predicting lifestyles and emergence of pathogens.</title>
        <authorList>
            <person name="Haridas S."/>
            <person name="Albert R."/>
            <person name="Binder M."/>
            <person name="Bloem J."/>
            <person name="Labutti K."/>
            <person name="Salamov A."/>
            <person name="Andreopoulos B."/>
            <person name="Baker S."/>
            <person name="Barry K."/>
            <person name="Bills G."/>
            <person name="Bluhm B."/>
            <person name="Cannon C."/>
            <person name="Castanera R."/>
            <person name="Culley D."/>
            <person name="Daum C."/>
            <person name="Ezra D."/>
            <person name="Gonzalez J."/>
            <person name="Henrissat B."/>
            <person name="Kuo A."/>
            <person name="Liang C."/>
            <person name="Lipzen A."/>
            <person name="Lutzoni F."/>
            <person name="Magnuson J."/>
            <person name="Mondo S."/>
            <person name="Nolan M."/>
            <person name="Ohm R."/>
            <person name="Pangilinan J."/>
            <person name="Park H.-J."/>
            <person name="Ramirez L."/>
            <person name="Alfaro M."/>
            <person name="Sun H."/>
            <person name="Tritt A."/>
            <person name="Yoshinaga Y."/>
            <person name="Zwiers L.-H."/>
            <person name="Turgeon B."/>
            <person name="Goodwin S."/>
            <person name="Spatafora J."/>
            <person name="Crous P."/>
            <person name="Grigoriev I."/>
        </authorList>
    </citation>
    <scope>NUCLEOTIDE SEQUENCE</scope>
    <source>
        <strain evidence="1">CBS 262.69</strain>
    </source>
</reference>
<name>A0A6G1I5J6_9PEZI</name>
<protein>
    <submittedName>
        <fullName evidence="1">Uncharacterized protein</fullName>
    </submittedName>
</protein>
<dbReference type="EMBL" id="ML996689">
    <property type="protein sequence ID" value="KAF2403578.1"/>
    <property type="molecule type" value="Genomic_DNA"/>
</dbReference>